<comment type="caution">
    <text evidence="14">The sequence shown here is derived from an EMBL/GenBank/DDBJ whole genome shotgun (WGS) entry which is preliminary data.</text>
</comment>
<keyword evidence="7" id="KW-0067">ATP-binding</keyword>
<evidence type="ECO:0000259" key="12">
    <source>
        <dbReference type="PROSITE" id="PS50893"/>
    </source>
</evidence>
<dbReference type="PROSITE" id="PS50929">
    <property type="entry name" value="ABC_TM1F"/>
    <property type="match status" value="2"/>
</dbReference>
<dbReference type="InterPro" id="IPR011527">
    <property type="entry name" value="ABC1_TM_dom"/>
</dbReference>
<accession>A0A151MS21</accession>
<dbReference type="GO" id="GO:0016887">
    <property type="term" value="F:ATP hydrolysis activity"/>
    <property type="evidence" value="ECO:0007669"/>
    <property type="project" value="InterPro"/>
</dbReference>
<feature type="transmembrane region" description="Helical" evidence="11">
    <location>
        <begin position="313"/>
        <end position="335"/>
    </location>
</feature>
<keyword evidence="5" id="KW-0677">Repeat</keyword>
<evidence type="ECO:0000256" key="2">
    <source>
        <dbReference type="ARBA" id="ARBA00009726"/>
    </source>
</evidence>
<dbReference type="Proteomes" id="UP000050525">
    <property type="component" value="Unassembled WGS sequence"/>
</dbReference>
<keyword evidence="4 11" id="KW-0812">Transmembrane</keyword>
<dbReference type="InterPro" id="IPR027417">
    <property type="entry name" value="P-loop_NTPase"/>
</dbReference>
<feature type="transmembrane region" description="Helical" evidence="11">
    <location>
        <begin position="129"/>
        <end position="150"/>
    </location>
</feature>
<dbReference type="AlphaFoldDB" id="A0A151MS21"/>
<evidence type="ECO:0000313" key="14">
    <source>
        <dbReference type="EMBL" id="KYO27273.1"/>
    </source>
</evidence>
<dbReference type="FunFam" id="3.40.50.300:FF:000074">
    <property type="entry name" value="Multidrug resistance-associated protein 5 isoform 1"/>
    <property type="match status" value="1"/>
</dbReference>
<dbReference type="PROSITE" id="PS00211">
    <property type="entry name" value="ABC_TRANSPORTER_1"/>
    <property type="match status" value="1"/>
</dbReference>
<keyword evidence="8 11" id="KW-1133">Transmembrane helix</keyword>
<evidence type="ECO:0000256" key="7">
    <source>
        <dbReference type="ARBA" id="ARBA00022840"/>
    </source>
</evidence>
<evidence type="ECO:0000256" key="1">
    <source>
        <dbReference type="ARBA" id="ARBA00004127"/>
    </source>
</evidence>
<feature type="transmembrane region" description="Helical" evidence="11">
    <location>
        <begin position="277"/>
        <end position="301"/>
    </location>
</feature>
<sequence>MIKGYRNNINVDTLPPLSYHDSSDPNAKRFRCLWEAELARVGPEKASLDRVVLKFQKTRLLVDAIVNFICIVFASLGPTVIIHKILQHSESKSKDIVTGIGLCIALFLAEFFKVILWALAWAINYRTAIRFKVALSTVAFEYLLAFKSLAHISFGEVINILSTDGHRIFEAAVFCPLPITVPILITVCTVYSCLILGPTALIGTFVYIIFIPLQMLTAMLTAMFRRAAVSVTDKRLRTINEILTCIKMIKMYAWETSFAIRIKGIRKMERKILEKGGYVQSVNLALTPIVSIVAVVMTFILHTLLKQELTASVAFNVIAIFNVMKFSIAILPYSVKAAAEAKVSLKRLKKILKAEIPPSYVKQLEDSENAVVMDNATLYWEHQNEHRENEKNKKTMNRKNAYKCQPETEPEFSHTVTSQTMEEGKVDSKVCVLRNISFIVKKEKVLGICGNIGSGKSSILSAILGQLHLNDGTVGVDGTLAYVSQQAWIFHGSVRQNILFGTEYNEQRYNYVINACNLKADMELLPAGDMTEVGERGLNFSGGQKQRISLARAVYSNRDIYLLDDPLSAVDAHVGKYIFEKCIREALKKKTIVLVTHQLQYLEFCDEVILLEDGEICETGTHKKLMEEQGRYAQLIENLHKEQAKKPKHVLIESVIELRMKNQDKSDTSRSSKEGAINPGSNMPKEGIINKEPERDTQGRSTTATIKQLVQKEEKLEGSVTWKTYHAYIKASGGFILSSFVILLFMLMIGTSAFVNWWLSFWLEQGSGKICTILGNDTKYTCDMENILDNPRLHFYQFIYGISLVAMIVLSIIRGLLFTKTTLKASSTLHDNVFYKILHSPMSFFDTTPTVAVIVIAALFVLLFQIFKRAIRELKRIENISRSPLYSHISSSVQGLSVIHAYNKKEDYIKQFKMLNDENSNHFLLFNCALRWFALRTDILAAVITLIVALFVALSPSSISTAAKGLALSYIIQLSGLLQVCVRSGIETETTFTSVEQIMEYVLTCVPEAPQLSNILKSPKGWPNQGEIVFKDYQMKYRENSPIVLHGLNMRIHGQETIGIVGRTGSGKSSLGVALFRLAEPTAGTILIDNVDICTISLEDLRTKLSVIPQDPVLFVGTVRFNIDPFSTYTDDQIWQALEKTFMKDRILKHPGKLQAEVAENGENFSIGERQLLCMARALLRNSKIILLDEATASIDPETDRLIQCTIRDAFKDCTVLTIAHRINTVLECDRILVMSNGEIIEFGKPEDLMQKPDSTFASLLAAASKGAS</sequence>
<evidence type="ECO:0008006" key="16">
    <source>
        <dbReference type="Google" id="ProtNLM"/>
    </source>
</evidence>
<feature type="domain" description="ABC transporter" evidence="12">
    <location>
        <begin position="1028"/>
        <end position="1262"/>
    </location>
</feature>
<dbReference type="GO" id="GO:0016020">
    <property type="term" value="C:membrane"/>
    <property type="evidence" value="ECO:0007669"/>
    <property type="project" value="InterPro"/>
</dbReference>
<feature type="transmembrane region" description="Helical" evidence="11">
    <location>
        <begin position="64"/>
        <end position="86"/>
    </location>
</feature>
<dbReference type="Gene3D" id="3.40.50.300">
    <property type="entry name" value="P-loop containing nucleotide triphosphate hydrolases"/>
    <property type="match status" value="2"/>
</dbReference>
<name>A0A151MS21_ALLMI</name>
<protein>
    <recommendedName>
        <fullName evidence="16">Multidrug resistance-associated protein 9</fullName>
    </recommendedName>
</protein>
<dbReference type="CDD" id="cd03250">
    <property type="entry name" value="ABCC_MRP_domain1"/>
    <property type="match status" value="1"/>
</dbReference>
<dbReference type="CDD" id="cd18592">
    <property type="entry name" value="ABC_6TM_MRP5_8_9_D1"/>
    <property type="match status" value="1"/>
</dbReference>
<feature type="domain" description="ABC transporter" evidence="12">
    <location>
        <begin position="418"/>
        <end position="638"/>
    </location>
</feature>
<dbReference type="GO" id="GO:0005524">
    <property type="term" value="F:ATP binding"/>
    <property type="evidence" value="ECO:0007669"/>
    <property type="project" value="UniProtKB-KW"/>
</dbReference>
<dbReference type="GO" id="GO:0012505">
    <property type="term" value="C:endomembrane system"/>
    <property type="evidence" value="ECO:0007669"/>
    <property type="project" value="UniProtKB-SubCell"/>
</dbReference>
<evidence type="ECO:0000313" key="15">
    <source>
        <dbReference type="Proteomes" id="UP000050525"/>
    </source>
</evidence>
<dbReference type="FunFam" id="3.40.50.300:FF:000605">
    <property type="entry name" value="multidrug resistance-associated protein 5 isoform X1"/>
    <property type="match status" value="1"/>
</dbReference>
<feature type="domain" description="ABC transmembrane type-1" evidence="13">
    <location>
        <begin position="740"/>
        <end position="990"/>
    </location>
</feature>
<evidence type="ECO:0000259" key="13">
    <source>
        <dbReference type="PROSITE" id="PS50929"/>
    </source>
</evidence>
<feature type="transmembrane region" description="Helical" evidence="11">
    <location>
        <begin position="798"/>
        <end position="817"/>
    </location>
</feature>
<feature type="compositionally biased region" description="Basic and acidic residues" evidence="10">
    <location>
        <begin position="688"/>
        <end position="698"/>
    </location>
</feature>
<feature type="compositionally biased region" description="Basic and acidic residues" evidence="10">
    <location>
        <begin position="662"/>
        <end position="673"/>
    </location>
</feature>
<dbReference type="PANTHER" id="PTHR24223">
    <property type="entry name" value="ATP-BINDING CASSETTE SUB-FAMILY C"/>
    <property type="match status" value="1"/>
</dbReference>
<dbReference type="InterPro" id="IPR003439">
    <property type="entry name" value="ABC_transporter-like_ATP-bd"/>
</dbReference>
<dbReference type="CDD" id="cd03244">
    <property type="entry name" value="ABCC_MRP_domain2"/>
    <property type="match status" value="1"/>
</dbReference>
<dbReference type="SUPFAM" id="SSF52540">
    <property type="entry name" value="P-loop containing nucleoside triphosphate hydrolases"/>
    <property type="match status" value="2"/>
</dbReference>
<dbReference type="Gene3D" id="1.20.1560.10">
    <property type="entry name" value="ABC transporter type 1, transmembrane domain"/>
    <property type="match status" value="3"/>
</dbReference>
<feature type="transmembrane region" description="Helical" evidence="11">
    <location>
        <begin position="98"/>
        <end position="123"/>
    </location>
</feature>
<dbReference type="Pfam" id="PF00664">
    <property type="entry name" value="ABC_membrane"/>
    <property type="match status" value="2"/>
</dbReference>
<feature type="transmembrane region" description="Helical" evidence="11">
    <location>
        <begin position="735"/>
        <end position="759"/>
    </location>
</feature>
<evidence type="ECO:0000256" key="9">
    <source>
        <dbReference type="ARBA" id="ARBA00023136"/>
    </source>
</evidence>
<feature type="transmembrane region" description="Helical" evidence="11">
    <location>
        <begin position="171"/>
        <end position="198"/>
    </location>
</feature>
<evidence type="ECO:0000256" key="10">
    <source>
        <dbReference type="SAM" id="MobiDB-lite"/>
    </source>
</evidence>
<gene>
    <name evidence="14" type="ORF">Y1Q_0021210</name>
</gene>
<keyword evidence="15" id="KW-1185">Reference proteome</keyword>
<evidence type="ECO:0000256" key="4">
    <source>
        <dbReference type="ARBA" id="ARBA00022692"/>
    </source>
</evidence>
<keyword evidence="6" id="KW-0547">Nucleotide-binding</keyword>
<dbReference type="SUPFAM" id="SSF90123">
    <property type="entry name" value="ABC transporter transmembrane region"/>
    <property type="match status" value="2"/>
</dbReference>
<dbReference type="PROSITE" id="PS50893">
    <property type="entry name" value="ABC_TRANSPORTER_2"/>
    <property type="match status" value="2"/>
</dbReference>
<comment type="subcellular location">
    <subcellularLocation>
        <location evidence="1">Endomembrane system</location>
        <topology evidence="1">Multi-pass membrane protein</topology>
    </subcellularLocation>
</comment>
<dbReference type="GO" id="GO:0140359">
    <property type="term" value="F:ABC-type transporter activity"/>
    <property type="evidence" value="ECO:0007669"/>
    <property type="project" value="InterPro"/>
</dbReference>
<feature type="transmembrane region" description="Helical" evidence="11">
    <location>
        <begin position="844"/>
        <end position="867"/>
    </location>
</feature>
<dbReference type="PANTHER" id="PTHR24223:SF10">
    <property type="entry name" value="ATP-BINDING CASSETTE SUB-FAMILY C MEMBER 12"/>
    <property type="match status" value="1"/>
</dbReference>
<dbReference type="EMBL" id="AKHW03005226">
    <property type="protein sequence ID" value="KYO27273.1"/>
    <property type="molecule type" value="Genomic_DNA"/>
</dbReference>
<dbReference type="InterPro" id="IPR050173">
    <property type="entry name" value="ABC_transporter_C-like"/>
</dbReference>
<evidence type="ECO:0000256" key="5">
    <source>
        <dbReference type="ARBA" id="ARBA00022737"/>
    </source>
</evidence>
<keyword evidence="9 11" id="KW-0472">Membrane</keyword>
<keyword evidence="3" id="KW-0813">Transport</keyword>
<dbReference type="InterPro" id="IPR017871">
    <property type="entry name" value="ABC_transporter-like_CS"/>
</dbReference>
<proteinExistence type="inferred from homology"/>
<organism evidence="14 15">
    <name type="scientific">Alligator mississippiensis</name>
    <name type="common">American alligator</name>
    <dbReference type="NCBI Taxonomy" id="8496"/>
    <lineage>
        <taxon>Eukaryota</taxon>
        <taxon>Metazoa</taxon>
        <taxon>Chordata</taxon>
        <taxon>Craniata</taxon>
        <taxon>Vertebrata</taxon>
        <taxon>Euteleostomi</taxon>
        <taxon>Archelosauria</taxon>
        <taxon>Archosauria</taxon>
        <taxon>Crocodylia</taxon>
        <taxon>Alligatoridae</taxon>
        <taxon>Alligatorinae</taxon>
        <taxon>Alligator</taxon>
    </lineage>
</organism>
<dbReference type="Pfam" id="PF00005">
    <property type="entry name" value="ABC_tran"/>
    <property type="match status" value="2"/>
</dbReference>
<feature type="transmembrane region" description="Helical" evidence="11">
    <location>
        <begin position="933"/>
        <end position="954"/>
    </location>
</feature>
<feature type="domain" description="ABC transmembrane type-1" evidence="13">
    <location>
        <begin position="69"/>
        <end position="340"/>
    </location>
</feature>
<feature type="transmembrane region" description="Helical" evidence="11">
    <location>
        <begin position="204"/>
        <end position="224"/>
    </location>
</feature>
<dbReference type="FunFam" id="1.20.1560.10:FF:000012">
    <property type="entry name" value="ATP binding cassette subfamily C member 5"/>
    <property type="match status" value="1"/>
</dbReference>
<reference evidence="14 15" key="1">
    <citation type="journal article" date="2012" name="Genome Biol.">
        <title>Sequencing three crocodilian genomes to illuminate the evolution of archosaurs and amniotes.</title>
        <authorList>
            <person name="St John J.A."/>
            <person name="Braun E.L."/>
            <person name="Isberg S.R."/>
            <person name="Miles L.G."/>
            <person name="Chong A.Y."/>
            <person name="Gongora J."/>
            <person name="Dalzell P."/>
            <person name="Moran C."/>
            <person name="Bed'hom B."/>
            <person name="Abzhanov A."/>
            <person name="Burgess S.C."/>
            <person name="Cooksey A.M."/>
            <person name="Castoe T.A."/>
            <person name="Crawford N.G."/>
            <person name="Densmore L.D."/>
            <person name="Drew J.C."/>
            <person name="Edwards S.V."/>
            <person name="Faircloth B.C."/>
            <person name="Fujita M.K."/>
            <person name="Greenwold M.J."/>
            <person name="Hoffmann F.G."/>
            <person name="Howard J.M."/>
            <person name="Iguchi T."/>
            <person name="Janes D.E."/>
            <person name="Khan S.Y."/>
            <person name="Kohno S."/>
            <person name="de Koning A.J."/>
            <person name="Lance S.L."/>
            <person name="McCarthy F.M."/>
            <person name="McCormack J.E."/>
            <person name="Merchant M.E."/>
            <person name="Peterson D.G."/>
            <person name="Pollock D.D."/>
            <person name="Pourmand N."/>
            <person name="Raney B.J."/>
            <person name="Roessler K.A."/>
            <person name="Sanford J.R."/>
            <person name="Sawyer R.H."/>
            <person name="Schmidt C.J."/>
            <person name="Triplett E.W."/>
            <person name="Tuberville T.D."/>
            <person name="Venegas-Anaya M."/>
            <person name="Howard J.T."/>
            <person name="Jarvis E.D."/>
            <person name="Guillette L.J.Jr."/>
            <person name="Glenn T.C."/>
            <person name="Green R.E."/>
            <person name="Ray D.A."/>
        </authorList>
    </citation>
    <scope>NUCLEOTIDE SEQUENCE [LARGE SCALE GENOMIC DNA]</scope>
    <source>
        <strain evidence="14">KSC_2009_1</strain>
    </source>
</reference>
<dbReference type="SMART" id="SM00382">
    <property type="entry name" value="AAA"/>
    <property type="match status" value="2"/>
</dbReference>
<evidence type="ECO:0000256" key="11">
    <source>
        <dbReference type="SAM" id="Phobius"/>
    </source>
</evidence>
<dbReference type="InterPro" id="IPR036640">
    <property type="entry name" value="ABC1_TM_sf"/>
</dbReference>
<evidence type="ECO:0000256" key="6">
    <source>
        <dbReference type="ARBA" id="ARBA00022741"/>
    </source>
</evidence>
<dbReference type="InterPro" id="IPR003593">
    <property type="entry name" value="AAA+_ATPase"/>
</dbReference>
<evidence type="ECO:0000256" key="8">
    <source>
        <dbReference type="ARBA" id="ARBA00022989"/>
    </source>
</evidence>
<evidence type="ECO:0000256" key="3">
    <source>
        <dbReference type="ARBA" id="ARBA00022448"/>
    </source>
</evidence>
<feature type="region of interest" description="Disordered" evidence="10">
    <location>
        <begin position="662"/>
        <end position="702"/>
    </location>
</feature>
<comment type="similarity">
    <text evidence="2">Belongs to the ABC transporter superfamily. ABCC family. Conjugate transporter (TC 3.A.1.208) subfamily.</text>
</comment>
<dbReference type="CDD" id="cd18599">
    <property type="entry name" value="ABC_6TM_MRP5_8_9_D2"/>
    <property type="match status" value="1"/>
</dbReference>